<dbReference type="EMBL" id="MKQR01000007">
    <property type="protein sequence ID" value="OLR94556.1"/>
    <property type="molecule type" value="Genomic_DNA"/>
</dbReference>
<dbReference type="SMART" id="SM00530">
    <property type="entry name" value="HTH_XRE"/>
    <property type="match status" value="1"/>
</dbReference>
<evidence type="ECO:0000259" key="1">
    <source>
        <dbReference type="PROSITE" id="PS50943"/>
    </source>
</evidence>
<dbReference type="AlphaFoldDB" id="A0A1Q9LR87"/>
<dbReference type="Pfam" id="PF13560">
    <property type="entry name" value="HTH_31"/>
    <property type="match status" value="1"/>
</dbReference>
<dbReference type="RefSeq" id="WP_075973934.1">
    <property type="nucleotide sequence ID" value="NZ_MKQR01000007.1"/>
</dbReference>
<dbReference type="GO" id="GO:0003677">
    <property type="term" value="F:DNA binding"/>
    <property type="evidence" value="ECO:0007669"/>
    <property type="project" value="InterPro"/>
</dbReference>
<dbReference type="InterPro" id="IPR001387">
    <property type="entry name" value="Cro/C1-type_HTH"/>
</dbReference>
<dbReference type="OrthoDB" id="4966777at2"/>
<evidence type="ECO:0000313" key="3">
    <source>
        <dbReference type="Proteomes" id="UP000186040"/>
    </source>
</evidence>
<dbReference type="Gene3D" id="1.10.260.40">
    <property type="entry name" value="lambda repressor-like DNA-binding domains"/>
    <property type="match status" value="1"/>
</dbReference>
<dbReference type="STRING" id="1193682.BJP25_12520"/>
<accession>A0A1Q9LR87</accession>
<evidence type="ECO:0000313" key="2">
    <source>
        <dbReference type="EMBL" id="OLR94556.1"/>
    </source>
</evidence>
<dbReference type="SUPFAM" id="SSF47413">
    <property type="entry name" value="lambda repressor-like DNA-binding domains"/>
    <property type="match status" value="1"/>
</dbReference>
<sequence>MANQRRNPQARDRTIGAQLKAVRTQQRRWSLEAAAEAIGWSAATLSRTENGKRHITSEDVATVLAIYGVPTPQREELIAAAREGGTQAGWWSRPLPGVLPDVGTLASYEASANAITDWSLADVPGLLQTERYAIGIMMDVGVDARDIEMRWMARCKRQEVLAKIEYTAFIHENVLRRPFGGVAALKEQLAHLEAAPARGLSVRIVREPAPYLSLRHSWMLLHFPEAPPVLHVELFGSSIYLHESEVHGYETIRAMLDRSALSTMESRSMIGRLRERL</sequence>
<comment type="caution">
    <text evidence="2">The sequence shown here is derived from an EMBL/GenBank/DDBJ whole genome shotgun (WGS) entry which is preliminary data.</text>
</comment>
<gene>
    <name evidence="2" type="ORF">BJP25_12520</name>
</gene>
<proteinExistence type="predicted"/>
<dbReference type="PROSITE" id="PS50943">
    <property type="entry name" value="HTH_CROC1"/>
    <property type="match status" value="1"/>
</dbReference>
<keyword evidence="3" id="KW-1185">Reference proteome</keyword>
<dbReference type="InterPro" id="IPR010982">
    <property type="entry name" value="Lambda_DNA-bd_dom_sf"/>
</dbReference>
<reference evidence="2 3" key="1">
    <citation type="submission" date="2016-10" db="EMBL/GenBank/DDBJ databases">
        <title>The Draft Genome Sequence of Actinokineospora bangkokensis 44EHWT reveals the biosynthetic pathway of antifungal compounds Thailandins with unusual extender unit butylmalonyl-CoA.</title>
        <authorList>
            <person name="Greule A."/>
            <person name="Intra B."/>
            <person name="Flemming S."/>
            <person name="Rommel M.G."/>
            <person name="Panbangred W."/>
            <person name="Bechthold A."/>
        </authorList>
    </citation>
    <scope>NUCLEOTIDE SEQUENCE [LARGE SCALE GENOMIC DNA]</scope>
    <source>
        <strain evidence="2 3">44EHW</strain>
    </source>
</reference>
<dbReference type="Pfam" id="PF19054">
    <property type="entry name" value="DUF5753"/>
    <property type="match status" value="1"/>
</dbReference>
<organism evidence="2 3">
    <name type="scientific">Actinokineospora bangkokensis</name>
    <dbReference type="NCBI Taxonomy" id="1193682"/>
    <lineage>
        <taxon>Bacteria</taxon>
        <taxon>Bacillati</taxon>
        <taxon>Actinomycetota</taxon>
        <taxon>Actinomycetes</taxon>
        <taxon>Pseudonocardiales</taxon>
        <taxon>Pseudonocardiaceae</taxon>
        <taxon>Actinokineospora</taxon>
    </lineage>
</organism>
<protein>
    <recommendedName>
        <fullName evidence="1">HTH cro/C1-type domain-containing protein</fullName>
    </recommendedName>
</protein>
<dbReference type="Proteomes" id="UP000186040">
    <property type="component" value="Unassembled WGS sequence"/>
</dbReference>
<name>A0A1Q9LR87_9PSEU</name>
<feature type="domain" description="HTH cro/C1-type" evidence="1">
    <location>
        <begin position="19"/>
        <end position="74"/>
    </location>
</feature>
<dbReference type="CDD" id="cd00093">
    <property type="entry name" value="HTH_XRE"/>
    <property type="match status" value="1"/>
</dbReference>
<dbReference type="InterPro" id="IPR043917">
    <property type="entry name" value="DUF5753"/>
</dbReference>